<evidence type="ECO:0000256" key="2">
    <source>
        <dbReference type="ARBA" id="ARBA00004123"/>
    </source>
</evidence>
<comment type="catalytic activity">
    <reaction evidence="1">
        <text>a beta-lactam + H2O = a substituted beta-amino acid</text>
        <dbReference type="Rhea" id="RHEA:20401"/>
        <dbReference type="ChEBI" id="CHEBI:15377"/>
        <dbReference type="ChEBI" id="CHEBI:35627"/>
        <dbReference type="ChEBI" id="CHEBI:140347"/>
        <dbReference type="EC" id="3.5.2.6"/>
    </reaction>
</comment>
<dbReference type="SMR" id="A0A482WLW4"/>
<accession>A0A482WLW4</accession>
<evidence type="ECO:0000313" key="17">
    <source>
        <dbReference type="EMBL" id="RZF34494.1"/>
    </source>
</evidence>
<dbReference type="OrthoDB" id="262529at2759"/>
<dbReference type="EMBL" id="QKKF02031305">
    <property type="protein sequence ID" value="RZF34494.1"/>
    <property type="molecule type" value="Genomic_DNA"/>
</dbReference>
<dbReference type="GO" id="GO:0000781">
    <property type="term" value="C:chromosome, telomeric region"/>
    <property type="evidence" value="ECO:0007669"/>
    <property type="project" value="UniProtKB-SubCell"/>
</dbReference>
<keyword evidence="9" id="KW-0378">Hydrolase</keyword>
<feature type="domain" description="DNA repair metallo-beta-lactamase" evidence="16">
    <location>
        <begin position="278"/>
        <end position="314"/>
    </location>
</feature>
<dbReference type="GO" id="GO:0005634">
    <property type="term" value="C:nucleus"/>
    <property type="evidence" value="ECO:0007669"/>
    <property type="project" value="UniProtKB-SubCell"/>
</dbReference>
<dbReference type="GO" id="GO:0003684">
    <property type="term" value="F:damaged DNA binding"/>
    <property type="evidence" value="ECO:0007669"/>
    <property type="project" value="TreeGrafter"/>
</dbReference>
<reference evidence="17 18" key="1">
    <citation type="journal article" date="2017" name="Gigascience">
        <title>Genome sequence of the small brown planthopper, Laodelphax striatellus.</title>
        <authorList>
            <person name="Zhu J."/>
            <person name="Jiang F."/>
            <person name="Wang X."/>
            <person name="Yang P."/>
            <person name="Bao Y."/>
            <person name="Zhao W."/>
            <person name="Wang W."/>
            <person name="Lu H."/>
            <person name="Wang Q."/>
            <person name="Cui N."/>
            <person name="Li J."/>
            <person name="Chen X."/>
            <person name="Luo L."/>
            <person name="Yu J."/>
            <person name="Kang L."/>
            <person name="Cui F."/>
        </authorList>
    </citation>
    <scope>NUCLEOTIDE SEQUENCE [LARGE SCALE GENOMIC DNA]</scope>
    <source>
        <strain evidence="17">Lst14</strain>
    </source>
</reference>
<dbReference type="AlphaFoldDB" id="A0A482WLW4"/>
<evidence type="ECO:0000313" key="18">
    <source>
        <dbReference type="Proteomes" id="UP000291343"/>
    </source>
</evidence>
<proteinExistence type="inferred from homology"/>
<evidence type="ECO:0000256" key="6">
    <source>
        <dbReference type="ARBA" id="ARBA00022454"/>
    </source>
</evidence>
<comment type="similarity">
    <text evidence="4">Belongs to the DNA repair metallo-beta-lactamase (DRMBL) family.</text>
</comment>
<dbReference type="GO" id="GO:0036297">
    <property type="term" value="P:interstrand cross-link repair"/>
    <property type="evidence" value="ECO:0007669"/>
    <property type="project" value="TreeGrafter"/>
</dbReference>
<dbReference type="GO" id="GO:0006303">
    <property type="term" value="P:double-strand break repair via nonhomologous end joining"/>
    <property type="evidence" value="ECO:0007669"/>
    <property type="project" value="TreeGrafter"/>
</dbReference>
<evidence type="ECO:0000256" key="13">
    <source>
        <dbReference type="ARBA" id="ARBA00039555"/>
    </source>
</evidence>
<keyword evidence="10" id="KW-0779">Telomere</keyword>
<evidence type="ECO:0000256" key="8">
    <source>
        <dbReference type="ARBA" id="ARBA00022763"/>
    </source>
</evidence>
<evidence type="ECO:0000256" key="5">
    <source>
        <dbReference type="ARBA" id="ARBA00012865"/>
    </source>
</evidence>
<comment type="subcellular location">
    <subcellularLocation>
        <location evidence="3">Chromosome</location>
        <location evidence="3">Telomere</location>
    </subcellularLocation>
    <subcellularLocation>
        <location evidence="2">Nucleus</location>
    </subcellularLocation>
</comment>
<dbReference type="GO" id="GO:0008800">
    <property type="term" value="F:beta-lactamase activity"/>
    <property type="evidence" value="ECO:0007669"/>
    <property type="project" value="UniProtKB-EC"/>
</dbReference>
<evidence type="ECO:0000256" key="1">
    <source>
        <dbReference type="ARBA" id="ARBA00001526"/>
    </source>
</evidence>
<dbReference type="STRING" id="195883.A0A482WLW4"/>
<evidence type="ECO:0000256" key="12">
    <source>
        <dbReference type="ARBA" id="ARBA00023242"/>
    </source>
</evidence>
<evidence type="ECO:0000256" key="10">
    <source>
        <dbReference type="ARBA" id="ARBA00022895"/>
    </source>
</evidence>
<keyword evidence="6" id="KW-0158">Chromosome</keyword>
<evidence type="ECO:0000256" key="7">
    <source>
        <dbReference type="ARBA" id="ARBA00022722"/>
    </source>
</evidence>
<organism evidence="17 18">
    <name type="scientific">Laodelphax striatellus</name>
    <name type="common">Small brown planthopper</name>
    <name type="synonym">Delphax striatella</name>
    <dbReference type="NCBI Taxonomy" id="195883"/>
    <lineage>
        <taxon>Eukaryota</taxon>
        <taxon>Metazoa</taxon>
        <taxon>Ecdysozoa</taxon>
        <taxon>Arthropoda</taxon>
        <taxon>Hexapoda</taxon>
        <taxon>Insecta</taxon>
        <taxon>Pterygota</taxon>
        <taxon>Neoptera</taxon>
        <taxon>Paraneoptera</taxon>
        <taxon>Hemiptera</taxon>
        <taxon>Auchenorrhyncha</taxon>
        <taxon>Fulgoroidea</taxon>
        <taxon>Delphacidae</taxon>
        <taxon>Criomorphinae</taxon>
        <taxon>Laodelphax</taxon>
    </lineage>
</organism>
<dbReference type="Pfam" id="PF07522">
    <property type="entry name" value="DRMBL"/>
    <property type="match status" value="1"/>
</dbReference>
<keyword evidence="7" id="KW-0540">Nuclease</keyword>
<keyword evidence="11" id="KW-0234">DNA repair</keyword>
<keyword evidence="8" id="KW-0227">DNA damage</keyword>
<dbReference type="InterPro" id="IPR036866">
    <property type="entry name" value="RibonucZ/Hydroxyglut_hydro"/>
</dbReference>
<dbReference type="GO" id="GO:0035312">
    <property type="term" value="F:5'-3' DNA exonuclease activity"/>
    <property type="evidence" value="ECO:0007669"/>
    <property type="project" value="TreeGrafter"/>
</dbReference>
<dbReference type="Proteomes" id="UP000291343">
    <property type="component" value="Unassembled WGS sequence"/>
</dbReference>
<keyword evidence="18" id="KW-1185">Reference proteome</keyword>
<evidence type="ECO:0000256" key="15">
    <source>
        <dbReference type="ARBA" id="ARBA00042738"/>
    </source>
</evidence>
<dbReference type="InParanoid" id="A0A482WLW4"/>
<keyword evidence="12" id="KW-0539">Nucleus</keyword>
<dbReference type="Gene3D" id="3.60.15.10">
    <property type="entry name" value="Ribonuclease Z/Hydroxyacylglutathione hydrolase-like"/>
    <property type="match status" value="1"/>
</dbReference>
<protein>
    <recommendedName>
        <fullName evidence="13">5' exonuclease Apollo</fullName>
        <ecNumber evidence="5">3.5.2.6</ecNumber>
    </recommendedName>
    <alternativeName>
        <fullName evidence="14">DNA cross-link repair 1B protein</fullName>
    </alternativeName>
    <alternativeName>
        <fullName evidence="15">SNM1 homolog B</fullName>
    </alternativeName>
</protein>
<evidence type="ECO:0000256" key="14">
    <source>
        <dbReference type="ARBA" id="ARBA00041693"/>
    </source>
</evidence>
<dbReference type="SUPFAM" id="SSF56281">
    <property type="entry name" value="Metallo-hydrolase/oxidoreductase"/>
    <property type="match status" value="1"/>
</dbReference>
<evidence type="ECO:0000256" key="3">
    <source>
        <dbReference type="ARBA" id="ARBA00004574"/>
    </source>
</evidence>
<dbReference type="PANTHER" id="PTHR23240">
    <property type="entry name" value="DNA CROSS-LINK REPAIR PROTEIN PSO2/SNM1-RELATED"/>
    <property type="match status" value="1"/>
</dbReference>
<dbReference type="GO" id="GO:0000723">
    <property type="term" value="P:telomere maintenance"/>
    <property type="evidence" value="ECO:0007669"/>
    <property type="project" value="TreeGrafter"/>
</dbReference>
<dbReference type="InterPro" id="IPR011084">
    <property type="entry name" value="DRMBL"/>
</dbReference>
<dbReference type="PANTHER" id="PTHR23240:SF26">
    <property type="entry name" value="5' EXONUCLEASE APOLLO"/>
    <property type="match status" value="1"/>
</dbReference>
<dbReference type="Gene3D" id="3.40.50.12650">
    <property type="match status" value="1"/>
</dbReference>
<evidence type="ECO:0000256" key="11">
    <source>
        <dbReference type="ARBA" id="ARBA00023204"/>
    </source>
</evidence>
<dbReference type="EC" id="3.5.2.6" evidence="5"/>
<sequence length="453" mass="52324">MYGFKVPKSNICVDYWDDEKEPQVRFLTHAQDNRLHNIANVKDRIYMSPFSLWYLKYVRKENFKGDVNCLMLNKRHKIEVWNEFGNKEKFFYVILIDANHCAGSVMYYFEGDFGQVLCTGDFRYTPTMLDNPTLKSLIKSKSLDILNVDNRYIAEHCKFPPNEEVVSKTVELLKSFPEHKIIICIGKWGKLDLLMAIAKEFEEKIKVDQTCMMVANRLRISNIFTLQEARITTHDSDLLSLKDLHALKSKIGPTILLIMNAFYYTSVDYSEQTISEFRDLGLNIMPYSEHSDHRELYEFIDALRPNFIVPVVRPSLGSCLIPAVARNSAIPETITVLQRSYRTGLSQGEAMDENSSQPALFDLLENSGFKGFDTNEGEEPASKRTKMMSVLEEKHFSTAENNKVNTCEVEEGHVNNDEMNDSEYLKMLNYWSDQGVTGNTFRHPDLKGVYDYK</sequence>
<evidence type="ECO:0000256" key="4">
    <source>
        <dbReference type="ARBA" id="ARBA00010304"/>
    </source>
</evidence>
<name>A0A482WLW4_LAOST</name>
<evidence type="ECO:0000256" key="9">
    <source>
        <dbReference type="ARBA" id="ARBA00022801"/>
    </source>
</evidence>
<comment type="caution">
    <text evidence="17">The sequence shown here is derived from an EMBL/GenBank/DDBJ whole genome shotgun (WGS) entry which is preliminary data.</text>
</comment>
<evidence type="ECO:0000259" key="16">
    <source>
        <dbReference type="Pfam" id="PF07522"/>
    </source>
</evidence>
<gene>
    <name evidence="17" type="ORF">LSTR_LSTR011736</name>
</gene>